<evidence type="ECO:0000313" key="2">
    <source>
        <dbReference type="EMBL" id="MPC77610.1"/>
    </source>
</evidence>
<organism evidence="2 3">
    <name type="scientific">Portunus trituberculatus</name>
    <name type="common">Swimming crab</name>
    <name type="synonym">Neptunus trituberculatus</name>
    <dbReference type="NCBI Taxonomy" id="210409"/>
    <lineage>
        <taxon>Eukaryota</taxon>
        <taxon>Metazoa</taxon>
        <taxon>Ecdysozoa</taxon>
        <taxon>Arthropoda</taxon>
        <taxon>Crustacea</taxon>
        <taxon>Multicrustacea</taxon>
        <taxon>Malacostraca</taxon>
        <taxon>Eumalacostraca</taxon>
        <taxon>Eucarida</taxon>
        <taxon>Decapoda</taxon>
        <taxon>Pleocyemata</taxon>
        <taxon>Brachyura</taxon>
        <taxon>Eubrachyura</taxon>
        <taxon>Portunoidea</taxon>
        <taxon>Portunidae</taxon>
        <taxon>Portuninae</taxon>
        <taxon>Portunus</taxon>
    </lineage>
</organism>
<gene>
    <name evidence="2" type="ORF">E2C01_072068</name>
</gene>
<protein>
    <submittedName>
        <fullName evidence="2">Uncharacterized protein</fullName>
    </submittedName>
</protein>
<evidence type="ECO:0000256" key="1">
    <source>
        <dbReference type="SAM" id="MobiDB-lite"/>
    </source>
</evidence>
<accession>A0A5B7HYX5</accession>
<reference evidence="2 3" key="1">
    <citation type="submission" date="2019-05" db="EMBL/GenBank/DDBJ databases">
        <title>Another draft genome of Portunus trituberculatus and its Hox gene families provides insights of decapod evolution.</title>
        <authorList>
            <person name="Jeong J.-H."/>
            <person name="Song I."/>
            <person name="Kim S."/>
            <person name="Choi T."/>
            <person name="Kim D."/>
            <person name="Ryu S."/>
            <person name="Kim W."/>
        </authorList>
    </citation>
    <scope>NUCLEOTIDE SEQUENCE [LARGE SCALE GENOMIC DNA]</scope>
    <source>
        <tissue evidence="2">Muscle</tissue>
    </source>
</reference>
<keyword evidence="3" id="KW-1185">Reference proteome</keyword>
<evidence type="ECO:0000313" key="3">
    <source>
        <dbReference type="Proteomes" id="UP000324222"/>
    </source>
</evidence>
<dbReference type="Proteomes" id="UP000324222">
    <property type="component" value="Unassembled WGS sequence"/>
</dbReference>
<sequence>MCQACPVPQACRRTPTKGTKQAGTAATGARWEAHEGLAATGSLSPECRSRLGSPQVCRGPTSTTSAAPQGAVGTIAPGHLA</sequence>
<name>A0A5B7HYX5_PORTR</name>
<proteinExistence type="predicted"/>
<dbReference type="AlphaFoldDB" id="A0A5B7HYX5"/>
<comment type="caution">
    <text evidence="2">The sequence shown here is derived from an EMBL/GenBank/DDBJ whole genome shotgun (WGS) entry which is preliminary data.</text>
</comment>
<feature type="compositionally biased region" description="Low complexity" evidence="1">
    <location>
        <begin position="16"/>
        <end position="29"/>
    </location>
</feature>
<feature type="region of interest" description="Disordered" evidence="1">
    <location>
        <begin position="1"/>
        <end position="81"/>
    </location>
</feature>
<dbReference type="EMBL" id="VSRR010046261">
    <property type="protein sequence ID" value="MPC77610.1"/>
    <property type="molecule type" value="Genomic_DNA"/>
</dbReference>